<protein>
    <submittedName>
        <fullName evidence="1">Uncharacterized protein</fullName>
    </submittedName>
</protein>
<evidence type="ECO:0000313" key="2">
    <source>
        <dbReference type="Proteomes" id="UP000648187"/>
    </source>
</evidence>
<organism evidence="1 2">
    <name type="scientific">Spodoptera exigua</name>
    <name type="common">Beet armyworm</name>
    <name type="synonym">Noctua fulgens</name>
    <dbReference type="NCBI Taxonomy" id="7107"/>
    <lineage>
        <taxon>Eukaryota</taxon>
        <taxon>Metazoa</taxon>
        <taxon>Ecdysozoa</taxon>
        <taxon>Arthropoda</taxon>
        <taxon>Hexapoda</taxon>
        <taxon>Insecta</taxon>
        <taxon>Pterygota</taxon>
        <taxon>Neoptera</taxon>
        <taxon>Endopterygota</taxon>
        <taxon>Lepidoptera</taxon>
        <taxon>Glossata</taxon>
        <taxon>Ditrysia</taxon>
        <taxon>Noctuoidea</taxon>
        <taxon>Noctuidae</taxon>
        <taxon>Amphipyrinae</taxon>
        <taxon>Spodoptera</taxon>
    </lineage>
</organism>
<sequence length="111" mass="12726">MAFHMLSVNKSSYSTNCATELTWCARVQLHGCERRLRAPAQGQRQCLVTHTVTHCTSTEVYRDFEPELALLKPPETSTWYLPNSRYLRFVPSHVLRLEKELHGAGATDHKL</sequence>
<keyword evidence="2" id="KW-1185">Reference proteome</keyword>
<dbReference type="EMBL" id="JACKWZ010000089">
    <property type="protein sequence ID" value="KAF9416506.1"/>
    <property type="molecule type" value="Genomic_DNA"/>
</dbReference>
<name>A0A835GGL9_SPOEX</name>
<dbReference type="AlphaFoldDB" id="A0A835GGL9"/>
<reference evidence="1" key="1">
    <citation type="submission" date="2020-08" db="EMBL/GenBank/DDBJ databases">
        <title>Spodoptera exigua strain:BAW_Kor-Di-RS1 Genome sequencing and assembly.</title>
        <authorList>
            <person name="Kim J."/>
            <person name="Nam H.Y."/>
            <person name="Kwon M."/>
            <person name="Choi J.H."/>
            <person name="Cho S.R."/>
            <person name="Kim G.-H."/>
        </authorList>
    </citation>
    <scope>NUCLEOTIDE SEQUENCE</scope>
    <source>
        <strain evidence="1">BAW_Kor-Di-RS1</strain>
        <tissue evidence="1">Whole-body</tissue>
    </source>
</reference>
<proteinExistence type="predicted"/>
<gene>
    <name evidence="1" type="ORF">HW555_006173</name>
</gene>
<comment type="caution">
    <text evidence="1">The sequence shown here is derived from an EMBL/GenBank/DDBJ whole genome shotgun (WGS) entry which is preliminary data.</text>
</comment>
<dbReference type="Proteomes" id="UP000648187">
    <property type="component" value="Unassembled WGS sequence"/>
</dbReference>
<accession>A0A835GGL9</accession>
<evidence type="ECO:0000313" key="1">
    <source>
        <dbReference type="EMBL" id="KAF9416506.1"/>
    </source>
</evidence>